<gene>
    <name evidence="1" type="ORF">SAMN02745130_02887</name>
</gene>
<evidence type="ECO:0000313" key="1">
    <source>
        <dbReference type="EMBL" id="SKA87865.1"/>
    </source>
</evidence>
<dbReference type="Pfam" id="PF04134">
    <property type="entry name" value="DCC1-like"/>
    <property type="match status" value="1"/>
</dbReference>
<name>A0A1T4XFM8_9GAMM</name>
<dbReference type="GO" id="GO:0015035">
    <property type="term" value="F:protein-disulfide reductase activity"/>
    <property type="evidence" value="ECO:0007669"/>
    <property type="project" value="InterPro"/>
</dbReference>
<dbReference type="OrthoDB" id="9785438at2"/>
<dbReference type="PANTHER" id="PTHR33639:SF2">
    <property type="entry name" value="DUF393 DOMAIN-CONTAINING PROTEIN"/>
    <property type="match status" value="1"/>
</dbReference>
<dbReference type="AlphaFoldDB" id="A0A1T4XFM8"/>
<keyword evidence="2" id="KW-1185">Reference proteome</keyword>
<accession>A0A1T4XFM8</accession>
<dbReference type="EMBL" id="FUYB01000016">
    <property type="protein sequence ID" value="SKA87865.1"/>
    <property type="molecule type" value="Genomic_DNA"/>
</dbReference>
<dbReference type="Proteomes" id="UP000190460">
    <property type="component" value="Unassembled WGS sequence"/>
</dbReference>
<dbReference type="InterPro" id="IPR052927">
    <property type="entry name" value="DCC_oxidoreductase"/>
</dbReference>
<sequence length="131" mass="15609">MNDLIIFDGVCHLCTFSVRFIVQHETAPVLFFTPLQSKTGTHWLQAHGFDPADTKTFVLIQNDQIYTRSEAALRVTKYLRWPWRGLEVLRILPRPWRDAIYNYIARNRYHWFGQNEVCMLPKPDLRARFIE</sequence>
<protein>
    <submittedName>
        <fullName evidence="1">Predicted thiol-disulfide oxidoreductase YuxK, DCC family</fullName>
    </submittedName>
</protein>
<evidence type="ECO:0000313" key="2">
    <source>
        <dbReference type="Proteomes" id="UP000190460"/>
    </source>
</evidence>
<dbReference type="PANTHER" id="PTHR33639">
    <property type="entry name" value="THIOL-DISULFIDE OXIDOREDUCTASE DCC"/>
    <property type="match status" value="1"/>
</dbReference>
<dbReference type="STRING" id="92487.SAMN02745130_02887"/>
<dbReference type="InterPro" id="IPR007263">
    <property type="entry name" value="DCC1-like"/>
</dbReference>
<reference evidence="1 2" key="1">
    <citation type="submission" date="2017-02" db="EMBL/GenBank/DDBJ databases">
        <authorList>
            <person name="Peterson S.W."/>
        </authorList>
    </citation>
    <scope>NUCLEOTIDE SEQUENCE [LARGE SCALE GENOMIC DNA]</scope>
    <source>
        <strain evidence="1 2">ATCC 49788</strain>
    </source>
</reference>
<dbReference type="RefSeq" id="WP_078923340.1">
    <property type="nucleotide sequence ID" value="NZ_FUYB01000016.1"/>
</dbReference>
<proteinExistence type="predicted"/>
<organism evidence="1 2">
    <name type="scientific">Thiothrix eikelboomii</name>
    <dbReference type="NCBI Taxonomy" id="92487"/>
    <lineage>
        <taxon>Bacteria</taxon>
        <taxon>Pseudomonadati</taxon>
        <taxon>Pseudomonadota</taxon>
        <taxon>Gammaproteobacteria</taxon>
        <taxon>Thiotrichales</taxon>
        <taxon>Thiotrichaceae</taxon>
        <taxon>Thiothrix</taxon>
    </lineage>
</organism>